<dbReference type="Pfam" id="PF18962">
    <property type="entry name" value="Por_Secre_tail"/>
    <property type="match status" value="1"/>
</dbReference>
<keyword evidence="5" id="KW-1185">Reference proteome</keyword>
<evidence type="ECO:0000313" key="4">
    <source>
        <dbReference type="EMBL" id="MBD0834957.1"/>
    </source>
</evidence>
<evidence type="ECO:0000256" key="2">
    <source>
        <dbReference type="SAM" id="Phobius"/>
    </source>
</evidence>
<proteinExistence type="predicted"/>
<feature type="domain" description="Secretion system C-terminal sorting" evidence="3">
    <location>
        <begin position="1180"/>
        <end position="1256"/>
    </location>
</feature>
<keyword evidence="2" id="KW-0812">Transmembrane</keyword>
<reference evidence="4" key="2">
    <citation type="submission" date="2020-09" db="EMBL/GenBank/DDBJ databases">
        <authorList>
            <person name="Wu Z."/>
        </authorList>
    </citation>
    <scope>NUCLEOTIDE SEQUENCE</scope>
    <source>
        <strain evidence="4">SC17</strain>
    </source>
</reference>
<dbReference type="Proteomes" id="UP000602057">
    <property type="component" value="Unassembled WGS sequence"/>
</dbReference>
<organism evidence="4 5">
    <name type="scientific">Aestuariibaculum suncheonense</name>
    <dbReference type="NCBI Taxonomy" id="1028745"/>
    <lineage>
        <taxon>Bacteria</taxon>
        <taxon>Pseudomonadati</taxon>
        <taxon>Bacteroidota</taxon>
        <taxon>Flavobacteriia</taxon>
        <taxon>Flavobacteriales</taxon>
        <taxon>Flavobacteriaceae</taxon>
    </lineage>
</organism>
<reference evidence="4" key="1">
    <citation type="journal article" date="2013" name="Int. J. Syst. Evol. Microbiol.">
        <title>Aestuariibaculum suncheonense gen. nov., sp. nov., a marine bacterium of the family Flavobacteriaceae isolated from a tidal flat and emended descriptions of the genera Gaetbulibacter and Tamlana.</title>
        <authorList>
            <person name="Jeong S.H."/>
            <person name="Park M.S."/>
            <person name="Jin H.M."/>
            <person name="Lee K."/>
            <person name="Park W."/>
            <person name="Jeon C.O."/>
        </authorList>
    </citation>
    <scope>NUCLEOTIDE SEQUENCE</scope>
    <source>
        <strain evidence="4">SC17</strain>
    </source>
</reference>
<protein>
    <submittedName>
        <fullName evidence="4">T9SS type A sorting domain-containing protein</fullName>
    </submittedName>
</protein>
<evidence type="ECO:0000256" key="1">
    <source>
        <dbReference type="ARBA" id="ARBA00022729"/>
    </source>
</evidence>
<dbReference type="RefSeq" id="WP_188215455.1">
    <property type="nucleotide sequence ID" value="NZ_JACVXC010000002.1"/>
</dbReference>
<sequence>MYKITNNDFIGKVNKSYKTLILCCLSIISFGLSTQFFYAQDVGSSTVQANFGIDGDVYSGVLKFQNVENPIVPLPVDPTGIDDWFKGPSGFGVIDELGSANGGNPLSDPNPPNSMDNVAIELRQSVWLPSDGFPFPLVNGDLWLDAVYGRDNYVKGGSAEMSYFSSGADKNSDHPMNWSLDSGGSVPQKTDIIDVYAHLRGDEPKAPTEQDPRPFTTLYAYAGASLAVTNGNKHLDFEFFRKGLESPADLQDPAKLGPDGGRTAWTFDLAGDGDILIPGTIIISVDYINGGSVPDIRIRVWMSQATFDNYDNTAANIPFLVDYNVAFETGTGSEGFGYAAINPLSVGTSMWGRVNDNFASDAGSLTTGPPWGTWEGSTPDFVTDYERYQFVEIGINLTAFGLDRRGQEDPCSNILGSLLVKTRSSGGGPNEGAFGSELKDFAGPYLFGFTGEEPEITVTNKTICASENPVDITTGNSVNPPGLIEYFLDDGYTNQILTPDAYNASLGVTPIYVRSEKVGFPGCYGYDSFTVTVSADPNSDAGPDQANCDDGSFTMAANAPAGFSGMWTVESGTANITDPTSATTSVTGVPVGSTATLRWTLTNDANSNCTDYDEVDLTNDYTPDADAGPDQANCDDGSFTMAANAPAGFSGMWTVESGTANITDPTSATTSVTGVPVGSTAILRWTLTNDANSNCTDYDEVDLTNNNKPTVTVTSDEICIDETTTVTATPVPADAGGDYTYVWTVPALFEGNPGNVASFPTSVIGDYSVVITNNETGCTATNSGTISLGSLRSAPRVTPTDICISELEGFSLKARAALPDDITLPDGTVVVFLGWIYKIGEEILNSGDFGGIEDPDGILELLAGTYEIVVKLKTPNGCLSTQQSTIPINIYSLPVVEAGDPPLAICNLEGNFTQLTGTPAGGTWSGSPYITEEGLFTVPAGGIVADNYTVKYTYTDPVTGCPNEDTVDIPVVECTECETAFGVALNNDKTAIDTSISTCFRENGFHRWGWTNAISPSYEPYVLDLYSGAGKCLLDKGTYVGTVTINYSPDDYTITALYEMISGVGLSEAHLYIGCDAYPTGKNGEFTVAPGQYTLNAGELDFYMSWSTSTDAMKTITVPGGPVVYVIAHAVACTDVSAEVAPNGFVPTEDYGEFHDNPPVEGDCIVEVDPWGKTTSVKTYPVPFEDEVTVSYKFDYDTNVKINVYDIKGALLRHAENRSYMRGTVGKTKFDLSTADDQMYFVRLTTAKGSIVRKIVSSKQQR</sequence>
<keyword evidence="1" id="KW-0732">Signal</keyword>
<dbReference type="NCBIfam" id="TIGR04183">
    <property type="entry name" value="Por_Secre_tail"/>
    <property type="match status" value="1"/>
</dbReference>
<dbReference type="AlphaFoldDB" id="A0A8J6QEP9"/>
<dbReference type="InterPro" id="IPR026444">
    <property type="entry name" value="Secre_tail"/>
</dbReference>
<comment type="caution">
    <text evidence="4">The sequence shown here is derived from an EMBL/GenBank/DDBJ whole genome shotgun (WGS) entry which is preliminary data.</text>
</comment>
<name>A0A8J6QEP9_9FLAO</name>
<evidence type="ECO:0000259" key="3">
    <source>
        <dbReference type="Pfam" id="PF18962"/>
    </source>
</evidence>
<keyword evidence="2" id="KW-1133">Transmembrane helix</keyword>
<accession>A0A8J6QEP9</accession>
<gene>
    <name evidence="4" type="ORF">ICJ84_05885</name>
</gene>
<evidence type="ECO:0000313" key="5">
    <source>
        <dbReference type="Proteomes" id="UP000602057"/>
    </source>
</evidence>
<keyword evidence="2" id="KW-0472">Membrane</keyword>
<feature type="transmembrane region" description="Helical" evidence="2">
    <location>
        <begin position="20"/>
        <end position="38"/>
    </location>
</feature>
<dbReference type="EMBL" id="JACVXC010000002">
    <property type="protein sequence ID" value="MBD0834957.1"/>
    <property type="molecule type" value="Genomic_DNA"/>
</dbReference>